<keyword evidence="4" id="KW-0949">S-adenosyl-L-methionine</keyword>
<evidence type="ECO:0000313" key="10">
    <source>
        <dbReference type="EMBL" id="PIS28540.1"/>
    </source>
</evidence>
<evidence type="ECO:0000256" key="3">
    <source>
        <dbReference type="ARBA" id="ARBA00022679"/>
    </source>
</evidence>
<dbReference type="InterPro" id="IPR058240">
    <property type="entry name" value="rSAM_sf"/>
</dbReference>
<name>A0A2H0XUA8_UNCSA</name>
<dbReference type="InterPro" id="IPR007197">
    <property type="entry name" value="rSAM"/>
</dbReference>
<dbReference type="Pfam" id="PF02310">
    <property type="entry name" value="B12-binding"/>
    <property type="match status" value="1"/>
</dbReference>
<evidence type="ECO:0000313" key="11">
    <source>
        <dbReference type="Proteomes" id="UP000231343"/>
    </source>
</evidence>
<keyword evidence="7" id="KW-0411">Iron-sulfur</keyword>
<dbReference type="PROSITE" id="PS51332">
    <property type="entry name" value="B12_BINDING"/>
    <property type="match status" value="1"/>
</dbReference>
<comment type="cofactor">
    <cofactor evidence="1">
        <name>[4Fe-4S] cluster</name>
        <dbReference type="ChEBI" id="CHEBI:49883"/>
    </cofactor>
</comment>
<evidence type="ECO:0000259" key="8">
    <source>
        <dbReference type="PROSITE" id="PS51332"/>
    </source>
</evidence>
<dbReference type="PANTHER" id="PTHR43409">
    <property type="entry name" value="ANAEROBIC MAGNESIUM-PROTOPORPHYRIN IX MONOMETHYL ESTER CYCLASE-RELATED"/>
    <property type="match status" value="1"/>
</dbReference>
<proteinExistence type="predicted"/>
<dbReference type="CDD" id="cd02068">
    <property type="entry name" value="radical_SAM_B12_BD"/>
    <property type="match status" value="1"/>
</dbReference>
<dbReference type="SUPFAM" id="SSF102114">
    <property type="entry name" value="Radical SAM enzymes"/>
    <property type="match status" value="1"/>
</dbReference>
<dbReference type="SFLD" id="SFLDG01123">
    <property type="entry name" value="methyltransferase_(Class_B)"/>
    <property type="match status" value="1"/>
</dbReference>
<evidence type="ECO:0000256" key="4">
    <source>
        <dbReference type="ARBA" id="ARBA00022691"/>
    </source>
</evidence>
<evidence type="ECO:0000256" key="7">
    <source>
        <dbReference type="ARBA" id="ARBA00023014"/>
    </source>
</evidence>
<dbReference type="InterPro" id="IPR006158">
    <property type="entry name" value="Cobalamin-bd"/>
</dbReference>
<reference evidence="10 11" key="1">
    <citation type="submission" date="2017-09" db="EMBL/GenBank/DDBJ databases">
        <title>Depth-based differentiation of microbial function through sediment-hosted aquifers and enrichment of novel symbionts in the deep terrestrial subsurface.</title>
        <authorList>
            <person name="Probst A.J."/>
            <person name="Ladd B."/>
            <person name="Jarett J.K."/>
            <person name="Geller-Mcgrath D.E."/>
            <person name="Sieber C.M."/>
            <person name="Emerson J.B."/>
            <person name="Anantharaman K."/>
            <person name="Thomas B.C."/>
            <person name="Malmstrom R."/>
            <person name="Stieglmeier M."/>
            <person name="Klingl A."/>
            <person name="Woyke T."/>
            <person name="Ryan C.M."/>
            <person name="Banfield J.F."/>
        </authorList>
    </citation>
    <scope>NUCLEOTIDE SEQUENCE [LARGE SCALE GENOMIC DNA]</scope>
    <source>
        <strain evidence="10">CG08_land_8_20_14_0_20_45_16</strain>
    </source>
</reference>
<comment type="caution">
    <text evidence="10">The sequence shown here is derived from an EMBL/GenBank/DDBJ whole genome shotgun (WGS) entry which is preliminary data.</text>
</comment>
<evidence type="ECO:0000259" key="9">
    <source>
        <dbReference type="PROSITE" id="PS51918"/>
    </source>
</evidence>
<dbReference type="CDD" id="cd01335">
    <property type="entry name" value="Radical_SAM"/>
    <property type="match status" value="1"/>
</dbReference>
<keyword evidence="3" id="KW-0808">Transferase</keyword>
<protein>
    <submittedName>
        <fullName evidence="10">Uncharacterized protein</fullName>
    </submittedName>
</protein>
<dbReference type="SFLD" id="SFLDS00029">
    <property type="entry name" value="Radical_SAM"/>
    <property type="match status" value="1"/>
</dbReference>
<dbReference type="Proteomes" id="UP000231343">
    <property type="component" value="Unassembled WGS sequence"/>
</dbReference>
<keyword evidence="6" id="KW-0408">Iron</keyword>
<dbReference type="EMBL" id="PEYM01000128">
    <property type="protein sequence ID" value="PIS28540.1"/>
    <property type="molecule type" value="Genomic_DNA"/>
</dbReference>
<evidence type="ECO:0000256" key="2">
    <source>
        <dbReference type="ARBA" id="ARBA00022603"/>
    </source>
</evidence>
<dbReference type="InterPro" id="IPR034466">
    <property type="entry name" value="Methyltransferase_Class_B"/>
</dbReference>
<dbReference type="SFLD" id="SFLDG01082">
    <property type="entry name" value="B12-binding_domain_containing"/>
    <property type="match status" value="1"/>
</dbReference>
<dbReference type="SMART" id="SM00729">
    <property type="entry name" value="Elp3"/>
    <property type="match status" value="1"/>
</dbReference>
<dbReference type="GO" id="GO:0003824">
    <property type="term" value="F:catalytic activity"/>
    <property type="evidence" value="ECO:0007669"/>
    <property type="project" value="InterPro"/>
</dbReference>
<sequence>MHCHEPVNTCLINIPYGSVDWGGCFLPLVLVHLATLLDQAGIKFIVNDLQLSVFERKINFRRPGVHRQIAQKILGNKQLKNFLFLSMDKGLPFAVNLAKEIKRLNPESNIIFGGVQATLTARQLLLSFKFIDIIVLGEGESTVIELIRALDGDKSLESVSGLALRKGGRPFFTPPRAFVADIDALPMPNFSLIPALASYQPDRAGRGHSSHLDVGRGCGFKCAYCSSSKFWGGLVRQKTPSRIYREMKHLYQKYHITDFIFNHDQFMADRKRIESFCELFSKKRLPVTWRCYARVDLLDKKLIERLAAAGCTGIFVGLESASPRLLKQINKRLDLKRAQKTIDMVLKAGMLCLASFIMGFPNETKAEADQTLSLSLQLAAQGCQVEISLLEPYWDTALWQSEKNKLVLCRQYLKTHYAYLTAREAKLIAQEKEIFSCFYNYRTRDLSLEEYYEMKLYFFPLIYMFPQTLLSLSQTLEKAPLWLCFAWRSWLARKGCKGVFLRGGVKKQSVLFLDFAIALVRHNKPSKIEAFLIAYEGDNNGA</sequence>
<evidence type="ECO:0000256" key="5">
    <source>
        <dbReference type="ARBA" id="ARBA00022723"/>
    </source>
</evidence>
<evidence type="ECO:0000256" key="6">
    <source>
        <dbReference type="ARBA" id="ARBA00023004"/>
    </source>
</evidence>
<evidence type="ECO:0000256" key="1">
    <source>
        <dbReference type="ARBA" id="ARBA00001966"/>
    </source>
</evidence>
<dbReference type="InterPro" id="IPR006638">
    <property type="entry name" value="Elp3/MiaA/NifB-like_rSAM"/>
</dbReference>
<accession>A0A2H0XUA8</accession>
<dbReference type="InterPro" id="IPR051198">
    <property type="entry name" value="BchE-like"/>
</dbReference>
<dbReference type="Pfam" id="PF04055">
    <property type="entry name" value="Radical_SAM"/>
    <property type="match status" value="1"/>
</dbReference>
<keyword evidence="2" id="KW-0489">Methyltransferase</keyword>
<dbReference type="GO" id="GO:0051539">
    <property type="term" value="F:4 iron, 4 sulfur cluster binding"/>
    <property type="evidence" value="ECO:0007669"/>
    <property type="project" value="UniProtKB-KW"/>
</dbReference>
<dbReference type="GO" id="GO:0046872">
    <property type="term" value="F:metal ion binding"/>
    <property type="evidence" value="ECO:0007669"/>
    <property type="project" value="UniProtKB-KW"/>
</dbReference>
<gene>
    <name evidence="10" type="ORF">COT42_07815</name>
</gene>
<dbReference type="InterPro" id="IPR023404">
    <property type="entry name" value="rSAM_horseshoe"/>
</dbReference>
<dbReference type="AlphaFoldDB" id="A0A2H0XUA8"/>
<feature type="domain" description="B12-binding" evidence="8">
    <location>
        <begin position="7"/>
        <end position="157"/>
    </location>
</feature>
<dbReference type="GO" id="GO:0031419">
    <property type="term" value="F:cobalamin binding"/>
    <property type="evidence" value="ECO:0007669"/>
    <property type="project" value="InterPro"/>
</dbReference>
<organism evidence="10 11">
    <name type="scientific">Candidatus Saganbacteria bacterium CG08_land_8_20_14_0_20_45_16</name>
    <dbReference type="NCBI Taxonomy" id="2014293"/>
    <lineage>
        <taxon>Bacteria</taxon>
        <taxon>Bacillati</taxon>
        <taxon>Saganbacteria</taxon>
    </lineage>
</organism>
<dbReference type="Gene3D" id="3.40.50.280">
    <property type="entry name" value="Cobalamin-binding domain"/>
    <property type="match status" value="1"/>
</dbReference>
<dbReference type="Gene3D" id="3.80.30.20">
    <property type="entry name" value="tm_1862 like domain"/>
    <property type="match status" value="1"/>
</dbReference>
<dbReference type="PANTHER" id="PTHR43409:SF7">
    <property type="entry name" value="BLL1977 PROTEIN"/>
    <property type="match status" value="1"/>
</dbReference>
<keyword evidence="5" id="KW-0479">Metal-binding</keyword>
<dbReference type="PROSITE" id="PS51918">
    <property type="entry name" value="RADICAL_SAM"/>
    <property type="match status" value="1"/>
</dbReference>
<feature type="domain" description="Radical SAM core" evidence="9">
    <location>
        <begin position="204"/>
        <end position="431"/>
    </location>
</feature>